<feature type="transmembrane region" description="Helical" evidence="1">
    <location>
        <begin position="28"/>
        <end position="53"/>
    </location>
</feature>
<proteinExistence type="predicted"/>
<reference evidence="2 3" key="1">
    <citation type="journal article" date="2019" name="Nat. Ecol. Evol.">
        <title>Megaphylogeny resolves global patterns of mushroom evolution.</title>
        <authorList>
            <person name="Varga T."/>
            <person name="Krizsan K."/>
            <person name="Foldi C."/>
            <person name="Dima B."/>
            <person name="Sanchez-Garcia M."/>
            <person name="Sanchez-Ramirez S."/>
            <person name="Szollosi G.J."/>
            <person name="Szarkandi J.G."/>
            <person name="Papp V."/>
            <person name="Albert L."/>
            <person name="Andreopoulos W."/>
            <person name="Angelini C."/>
            <person name="Antonin V."/>
            <person name="Barry K.W."/>
            <person name="Bougher N.L."/>
            <person name="Buchanan P."/>
            <person name="Buyck B."/>
            <person name="Bense V."/>
            <person name="Catcheside P."/>
            <person name="Chovatia M."/>
            <person name="Cooper J."/>
            <person name="Damon W."/>
            <person name="Desjardin D."/>
            <person name="Finy P."/>
            <person name="Geml J."/>
            <person name="Haridas S."/>
            <person name="Hughes K."/>
            <person name="Justo A."/>
            <person name="Karasinski D."/>
            <person name="Kautmanova I."/>
            <person name="Kiss B."/>
            <person name="Kocsube S."/>
            <person name="Kotiranta H."/>
            <person name="LaButti K.M."/>
            <person name="Lechner B.E."/>
            <person name="Liimatainen K."/>
            <person name="Lipzen A."/>
            <person name="Lukacs Z."/>
            <person name="Mihaltcheva S."/>
            <person name="Morgado L.N."/>
            <person name="Niskanen T."/>
            <person name="Noordeloos M.E."/>
            <person name="Ohm R.A."/>
            <person name="Ortiz-Santana B."/>
            <person name="Ovrebo C."/>
            <person name="Racz N."/>
            <person name="Riley R."/>
            <person name="Savchenko A."/>
            <person name="Shiryaev A."/>
            <person name="Soop K."/>
            <person name="Spirin V."/>
            <person name="Szebenyi C."/>
            <person name="Tomsovsky M."/>
            <person name="Tulloss R.E."/>
            <person name="Uehling J."/>
            <person name="Grigoriev I.V."/>
            <person name="Vagvolgyi C."/>
            <person name="Papp T."/>
            <person name="Martin F.M."/>
            <person name="Miettinen O."/>
            <person name="Hibbett D.S."/>
            <person name="Nagy L.G."/>
        </authorList>
    </citation>
    <scope>NUCLEOTIDE SEQUENCE [LARGE SCALE GENOMIC DNA]</scope>
    <source>
        <strain evidence="2 3">HHB13444</strain>
    </source>
</reference>
<feature type="transmembrane region" description="Helical" evidence="1">
    <location>
        <begin position="65"/>
        <end position="90"/>
    </location>
</feature>
<dbReference type="EMBL" id="ML211136">
    <property type="protein sequence ID" value="TFK87859.1"/>
    <property type="molecule type" value="Genomic_DNA"/>
</dbReference>
<feature type="transmembrane region" description="Helical" evidence="1">
    <location>
        <begin position="159"/>
        <end position="181"/>
    </location>
</feature>
<feature type="transmembrane region" description="Helical" evidence="1">
    <location>
        <begin position="282"/>
        <end position="306"/>
    </location>
</feature>
<dbReference type="AlphaFoldDB" id="A0A5C3PG73"/>
<protein>
    <submittedName>
        <fullName evidence="2">Uncharacterized protein</fullName>
    </submittedName>
</protein>
<evidence type="ECO:0000256" key="1">
    <source>
        <dbReference type="SAM" id="Phobius"/>
    </source>
</evidence>
<feature type="transmembrane region" description="Helical" evidence="1">
    <location>
        <begin position="127"/>
        <end position="147"/>
    </location>
</feature>
<sequence>MNPPSPCDDDTFPFYKIFLQSQQSVNAVITASVFGSIRIATCLAIASVYILIARGVKERSTALQLATILILYTSTAVFAGAVLCAMFTIVNLTNAAANAIAYCDVKTIVFYPDSESVDVLGDRMRCIQTGTLVVNIIVGDAVVWWRVYMLWAGVKAKQVILGVSVMLLTATFLSSVVNTWVTCISGGNVSLFGTTFGVVAASMSLVTNVVATCFTAYRAWAHVQTLKHFSRKLIFSGAEQILILLAESGFVYSAIWVVVVVWQGDEDISDNVVGARFWSVVGYFVDGGLVPVIAIYPMFIILMVALKRTCQTNATHMFPTQIRFESQPVSPRLPTAQGERLNSNTRELVLSSSSVIEAGTSNSDLSMEELGKDVELREDVLIFENYTV</sequence>
<dbReference type="Proteomes" id="UP000308197">
    <property type="component" value="Unassembled WGS sequence"/>
</dbReference>
<keyword evidence="1" id="KW-0812">Transmembrane</keyword>
<evidence type="ECO:0000313" key="3">
    <source>
        <dbReference type="Proteomes" id="UP000308197"/>
    </source>
</evidence>
<feature type="transmembrane region" description="Helical" evidence="1">
    <location>
        <begin position="241"/>
        <end position="262"/>
    </location>
</feature>
<keyword evidence="1" id="KW-0472">Membrane</keyword>
<evidence type="ECO:0000313" key="2">
    <source>
        <dbReference type="EMBL" id="TFK87859.1"/>
    </source>
</evidence>
<organism evidence="2 3">
    <name type="scientific">Polyporus arcularius HHB13444</name>
    <dbReference type="NCBI Taxonomy" id="1314778"/>
    <lineage>
        <taxon>Eukaryota</taxon>
        <taxon>Fungi</taxon>
        <taxon>Dikarya</taxon>
        <taxon>Basidiomycota</taxon>
        <taxon>Agaricomycotina</taxon>
        <taxon>Agaricomycetes</taxon>
        <taxon>Polyporales</taxon>
        <taxon>Polyporaceae</taxon>
        <taxon>Polyporus</taxon>
    </lineage>
</organism>
<gene>
    <name evidence="2" type="ORF">K466DRAFT_662742</name>
</gene>
<accession>A0A5C3PG73</accession>
<keyword evidence="3" id="KW-1185">Reference proteome</keyword>
<keyword evidence="1" id="KW-1133">Transmembrane helix</keyword>
<feature type="transmembrane region" description="Helical" evidence="1">
    <location>
        <begin position="193"/>
        <end position="220"/>
    </location>
</feature>
<dbReference type="InParanoid" id="A0A5C3PG73"/>
<name>A0A5C3PG73_9APHY</name>